<evidence type="ECO:0000313" key="3">
    <source>
        <dbReference type="EMBL" id="MEJ8815585.1"/>
    </source>
</evidence>
<dbReference type="PROSITE" id="PS50943">
    <property type="entry name" value="HTH_CROC1"/>
    <property type="match status" value="1"/>
</dbReference>
<dbReference type="Gene3D" id="1.10.260.40">
    <property type="entry name" value="lambda repressor-like DNA-binding domains"/>
    <property type="match status" value="1"/>
</dbReference>
<dbReference type="InterPro" id="IPR050807">
    <property type="entry name" value="TransReg_Diox_bact_type"/>
</dbReference>
<accession>A0ABU8VRD5</accession>
<dbReference type="PANTHER" id="PTHR46797">
    <property type="entry name" value="HTH-TYPE TRANSCRIPTIONAL REGULATOR"/>
    <property type="match status" value="1"/>
</dbReference>
<dbReference type="RefSeq" id="WP_340360801.1">
    <property type="nucleotide sequence ID" value="NZ_JBBKZU010000021.1"/>
</dbReference>
<dbReference type="SMART" id="SM00530">
    <property type="entry name" value="HTH_XRE"/>
    <property type="match status" value="1"/>
</dbReference>
<evidence type="ECO:0000256" key="1">
    <source>
        <dbReference type="ARBA" id="ARBA00023125"/>
    </source>
</evidence>
<protein>
    <submittedName>
        <fullName evidence="3">XRE family transcriptional regulator</fullName>
    </submittedName>
</protein>
<proteinExistence type="predicted"/>
<dbReference type="InterPro" id="IPR010982">
    <property type="entry name" value="Lambda_DNA-bd_dom_sf"/>
</dbReference>
<dbReference type="SUPFAM" id="SSF47413">
    <property type="entry name" value="lambda repressor-like DNA-binding domains"/>
    <property type="match status" value="1"/>
</dbReference>
<comment type="caution">
    <text evidence="3">The sequence shown here is derived from an EMBL/GenBank/DDBJ whole genome shotgun (WGS) entry which is preliminary data.</text>
</comment>
<sequence>MRAQRAAVDMSAGALATRAGISRSMMSRIERGLVSPSIEVLDKIATVLDVPISRFFADQVRRLDLSHVPAGKGLKIERVDAVQGYHYELLGHLLSGNLFVEPYLITLSKDAKPYPTFQHPGVKFIYMLSGRVKYRYGSRTMEVKAGDSLLFDARALHGAEVLRERPISYLSLVFTLRE</sequence>
<evidence type="ECO:0000259" key="2">
    <source>
        <dbReference type="PROSITE" id="PS50943"/>
    </source>
</evidence>
<gene>
    <name evidence="3" type="ORF">WKW77_31290</name>
</gene>
<dbReference type="PANTHER" id="PTHR46797:SF1">
    <property type="entry name" value="METHYLPHOSPHONATE SYNTHASE"/>
    <property type="match status" value="1"/>
</dbReference>
<dbReference type="SUPFAM" id="SSF51182">
    <property type="entry name" value="RmlC-like cupins"/>
    <property type="match status" value="1"/>
</dbReference>
<dbReference type="InterPro" id="IPR014710">
    <property type="entry name" value="RmlC-like_jellyroll"/>
</dbReference>
<reference evidence="3 4" key="1">
    <citation type="submission" date="2024-03" db="EMBL/GenBank/DDBJ databases">
        <title>Novel species of the genus Variovorax.</title>
        <authorList>
            <person name="Liu Q."/>
            <person name="Xin Y.-H."/>
        </authorList>
    </citation>
    <scope>NUCLEOTIDE SEQUENCE [LARGE SCALE GENOMIC DNA]</scope>
    <source>
        <strain evidence="3 4">KACC 18899</strain>
    </source>
</reference>
<dbReference type="InterPro" id="IPR011051">
    <property type="entry name" value="RmlC_Cupin_sf"/>
</dbReference>
<dbReference type="Pfam" id="PF07883">
    <property type="entry name" value="Cupin_2"/>
    <property type="match status" value="1"/>
</dbReference>
<feature type="domain" description="HTH cro/C1-type" evidence="2">
    <location>
        <begin position="1"/>
        <end position="55"/>
    </location>
</feature>
<evidence type="ECO:0000313" key="4">
    <source>
        <dbReference type="Proteomes" id="UP001365846"/>
    </source>
</evidence>
<organism evidence="3 4">
    <name type="scientific">Variovorax ureilyticus</name>
    <dbReference type="NCBI Taxonomy" id="1836198"/>
    <lineage>
        <taxon>Bacteria</taxon>
        <taxon>Pseudomonadati</taxon>
        <taxon>Pseudomonadota</taxon>
        <taxon>Betaproteobacteria</taxon>
        <taxon>Burkholderiales</taxon>
        <taxon>Comamonadaceae</taxon>
        <taxon>Variovorax</taxon>
    </lineage>
</organism>
<name>A0ABU8VRD5_9BURK</name>
<keyword evidence="1" id="KW-0238">DNA-binding</keyword>
<dbReference type="Gene3D" id="2.60.120.10">
    <property type="entry name" value="Jelly Rolls"/>
    <property type="match status" value="1"/>
</dbReference>
<dbReference type="Proteomes" id="UP001365846">
    <property type="component" value="Unassembled WGS sequence"/>
</dbReference>
<dbReference type="InterPro" id="IPR013096">
    <property type="entry name" value="Cupin_2"/>
</dbReference>
<dbReference type="CDD" id="cd00093">
    <property type="entry name" value="HTH_XRE"/>
    <property type="match status" value="1"/>
</dbReference>
<keyword evidence="4" id="KW-1185">Reference proteome</keyword>
<dbReference type="InterPro" id="IPR001387">
    <property type="entry name" value="Cro/C1-type_HTH"/>
</dbReference>
<dbReference type="EMBL" id="JBBKZU010000021">
    <property type="protein sequence ID" value="MEJ8815585.1"/>
    <property type="molecule type" value="Genomic_DNA"/>
</dbReference>
<dbReference type="CDD" id="cd02209">
    <property type="entry name" value="cupin_XRE_C"/>
    <property type="match status" value="1"/>
</dbReference>
<dbReference type="Pfam" id="PF01381">
    <property type="entry name" value="HTH_3"/>
    <property type="match status" value="1"/>
</dbReference>